<dbReference type="EMBL" id="FNNZ01000018">
    <property type="protein sequence ID" value="SDX24401.1"/>
    <property type="molecule type" value="Genomic_DNA"/>
</dbReference>
<dbReference type="AlphaFoldDB" id="A0A1H3A4R0"/>
<dbReference type="STRING" id="1058.SAMN05421783_11850"/>
<name>A0A1H3A4R0_THIRO</name>
<dbReference type="Pfam" id="PF02749">
    <property type="entry name" value="QRPTase_N"/>
    <property type="match status" value="1"/>
</dbReference>
<sequence length="90" mass="9991">MTNTVPSALDDHALQQLLDEDVRFGDLTTESLGIQARPGRIRFFARDAMTVCCSEEAARLLPPECRPDETLSPSRQSLCDLASAERCRKP</sequence>
<dbReference type="InterPro" id="IPR022412">
    <property type="entry name" value="Quinolinate_PRibosylTrfase_N"/>
</dbReference>
<dbReference type="InterPro" id="IPR037128">
    <property type="entry name" value="Quinolinate_PRibosylTase_N_sf"/>
</dbReference>
<protein>
    <submittedName>
        <fullName evidence="2">Quinolinate phosphoribosyl transferase, N-terminal domain</fullName>
    </submittedName>
</protein>
<organism evidence="2 3">
    <name type="scientific">Thiocapsa roseopersicina</name>
    <dbReference type="NCBI Taxonomy" id="1058"/>
    <lineage>
        <taxon>Bacteria</taxon>
        <taxon>Pseudomonadati</taxon>
        <taxon>Pseudomonadota</taxon>
        <taxon>Gammaproteobacteria</taxon>
        <taxon>Chromatiales</taxon>
        <taxon>Chromatiaceae</taxon>
        <taxon>Thiocapsa</taxon>
    </lineage>
</organism>
<keyword evidence="2" id="KW-0808">Transferase</keyword>
<keyword evidence="3" id="KW-1185">Reference proteome</keyword>
<dbReference type="GO" id="GO:0016763">
    <property type="term" value="F:pentosyltransferase activity"/>
    <property type="evidence" value="ECO:0007669"/>
    <property type="project" value="InterPro"/>
</dbReference>
<reference evidence="3" key="1">
    <citation type="submission" date="2016-10" db="EMBL/GenBank/DDBJ databases">
        <authorList>
            <person name="Varghese N."/>
            <person name="Submissions S."/>
        </authorList>
    </citation>
    <scope>NUCLEOTIDE SEQUENCE [LARGE SCALE GENOMIC DNA]</scope>
    <source>
        <strain evidence="3">DSM 217</strain>
    </source>
</reference>
<dbReference type="Gene3D" id="3.90.1170.20">
    <property type="entry name" value="Quinolinate phosphoribosyl transferase, N-terminal domain"/>
    <property type="match status" value="1"/>
</dbReference>
<dbReference type="Proteomes" id="UP000198816">
    <property type="component" value="Unassembled WGS sequence"/>
</dbReference>
<gene>
    <name evidence="2" type="ORF">SAMN05421783_11850</name>
</gene>
<dbReference type="RefSeq" id="WP_342721916.1">
    <property type="nucleotide sequence ID" value="NZ_FNNZ01000018.1"/>
</dbReference>
<evidence type="ECO:0000259" key="1">
    <source>
        <dbReference type="Pfam" id="PF02749"/>
    </source>
</evidence>
<dbReference type="SUPFAM" id="SSF54675">
    <property type="entry name" value="Nicotinate/Quinolinate PRTase N-terminal domain-like"/>
    <property type="match status" value="1"/>
</dbReference>
<evidence type="ECO:0000313" key="3">
    <source>
        <dbReference type="Proteomes" id="UP000198816"/>
    </source>
</evidence>
<proteinExistence type="predicted"/>
<accession>A0A1H3A4R0</accession>
<feature type="domain" description="Quinolinate phosphoribosyl transferase N-terminal" evidence="1">
    <location>
        <begin position="26"/>
        <end position="68"/>
    </location>
</feature>
<evidence type="ECO:0000313" key="2">
    <source>
        <dbReference type="EMBL" id="SDX24401.1"/>
    </source>
</evidence>